<name>A0A7R9AXN8_TIMSH</name>
<proteinExistence type="predicted"/>
<protein>
    <submittedName>
        <fullName evidence="2">Uncharacterized protein</fullName>
    </submittedName>
</protein>
<evidence type="ECO:0000256" key="1">
    <source>
        <dbReference type="SAM" id="MobiDB-lite"/>
    </source>
</evidence>
<dbReference type="EMBL" id="OC002627">
    <property type="protein sequence ID" value="CAD7262135.1"/>
    <property type="molecule type" value="Genomic_DNA"/>
</dbReference>
<organism evidence="2">
    <name type="scientific">Timema shepardi</name>
    <name type="common">Walking stick</name>
    <dbReference type="NCBI Taxonomy" id="629360"/>
    <lineage>
        <taxon>Eukaryota</taxon>
        <taxon>Metazoa</taxon>
        <taxon>Ecdysozoa</taxon>
        <taxon>Arthropoda</taxon>
        <taxon>Hexapoda</taxon>
        <taxon>Insecta</taxon>
        <taxon>Pterygota</taxon>
        <taxon>Neoptera</taxon>
        <taxon>Polyneoptera</taxon>
        <taxon>Phasmatodea</taxon>
        <taxon>Timematodea</taxon>
        <taxon>Timematoidea</taxon>
        <taxon>Timematidae</taxon>
        <taxon>Timema</taxon>
    </lineage>
</organism>
<reference evidence="2" key="1">
    <citation type="submission" date="2020-11" db="EMBL/GenBank/DDBJ databases">
        <authorList>
            <person name="Tran Van P."/>
        </authorList>
    </citation>
    <scope>NUCLEOTIDE SEQUENCE</scope>
</reference>
<evidence type="ECO:0000313" key="2">
    <source>
        <dbReference type="EMBL" id="CAD7262135.1"/>
    </source>
</evidence>
<sequence>MVHDNPMTGAQPINMSIEPAPGGPREKASVYYCLVWTILGGQGSKLKSRLGVVGSKGASFCLLYSSPMASLVLTDSSQLTSDRQHLGYAKHSIITYSSPVAYLVLTDSSQLTSDSQHLGWLEGGEDKTLKSSQSLAGQQQNRVVLRVPLTDLGHGAVERFEYVDSGAYTRCTVSKSFKVSYSSPTTSLVLTESSQLTVFEKLPDKVMYPYAEQYELQKHFARALENMQDGHRPSELKGLNSEFGLRMTKSLPAFAWRKSEKPFRKKQPSVYLTGKLIPFPQHRPSSPLSDNLDNAAIVAGLSPIRWTPFPSLGHLWLSAFPTLSISSYDCVLGTFLGPVPGASPETTRKIAPLCLVLTKLWSSIQLKTAWTDPPRLNELFRLPRQFPLYGTNKKQ</sequence>
<gene>
    <name evidence="2" type="ORF">TSIB3V08_LOCUS6253</name>
</gene>
<feature type="region of interest" description="Disordered" evidence="1">
    <location>
        <begin position="1"/>
        <end position="21"/>
    </location>
</feature>
<dbReference type="AlphaFoldDB" id="A0A7R9AXN8"/>
<accession>A0A7R9AXN8</accession>